<reference evidence="1 2" key="1">
    <citation type="submission" date="2024-01" db="EMBL/GenBank/DDBJ databases">
        <title>Genome assemblies of Stephania.</title>
        <authorList>
            <person name="Yang L."/>
        </authorList>
    </citation>
    <scope>NUCLEOTIDE SEQUENCE [LARGE SCALE GENOMIC DNA]</scope>
    <source>
        <strain evidence="1">JXDWG</strain>
        <tissue evidence="1">Leaf</tissue>
    </source>
</reference>
<comment type="caution">
    <text evidence="1">The sequence shown here is derived from an EMBL/GenBank/DDBJ whole genome shotgun (WGS) entry which is preliminary data.</text>
</comment>
<dbReference type="EMBL" id="JBBNAG010000012">
    <property type="protein sequence ID" value="KAK9089222.1"/>
    <property type="molecule type" value="Genomic_DNA"/>
</dbReference>
<accession>A0AAP0EEB2</accession>
<name>A0AAP0EEB2_9MAGN</name>
<organism evidence="1 2">
    <name type="scientific">Stephania cephalantha</name>
    <dbReference type="NCBI Taxonomy" id="152367"/>
    <lineage>
        <taxon>Eukaryota</taxon>
        <taxon>Viridiplantae</taxon>
        <taxon>Streptophyta</taxon>
        <taxon>Embryophyta</taxon>
        <taxon>Tracheophyta</taxon>
        <taxon>Spermatophyta</taxon>
        <taxon>Magnoliopsida</taxon>
        <taxon>Ranunculales</taxon>
        <taxon>Menispermaceae</taxon>
        <taxon>Menispermoideae</taxon>
        <taxon>Cissampelideae</taxon>
        <taxon>Stephania</taxon>
    </lineage>
</organism>
<sequence length="85" mass="9293">MDDAFPGLVIKISPSNKARKLLAREQTSGADTGYTRPAVDDSVVYYDVVGDCLKVRVYDLRSLGRKTIIYVDPGASTSQVPQMVL</sequence>
<proteinExistence type="predicted"/>
<evidence type="ECO:0000313" key="2">
    <source>
        <dbReference type="Proteomes" id="UP001419268"/>
    </source>
</evidence>
<gene>
    <name evidence="1" type="ORF">Scep_028304</name>
</gene>
<dbReference type="AlphaFoldDB" id="A0AAP0EEB2"/>
<protein>
    <submittedName>
        <fullName evidence="1">Uncharacterized protein</fullName>
    </submittedName>
</protein>
<evidence type="ECO:0000313" key="1">
    <source>
        <dbReference type="EMBL" id="KAK9089222.1"/>
    </source>
</evidence>
<keyword evidence="2" id="KW-1185">Reference proteome</keyword>
<dbReference type="Proteomes" id="UP001419268">
    <property type="component" value="Unassembled WGS sequence"/>
</dbReference>